<name>A0A2D0KN00_9GAMM</name>
<keyword evidence="1" id="KW-0472">Membrane</keyword>
<gene>
    <name evidence="2" type="primary">cptA</name>
    <name evidence="2" type="ORF">Xsto_02575</name>
</gene>
<protein>
    <submittedName>
        <fullName evidence="2">Toxin CptA</fullName>
    </submittedName>
</protein>
<dbReference type="AlphaFoldDB" id="A0A2D0KN00"/>
<dbReference type="Pfam" id="PF07254">
    <property type="entry name" value="Cpta_toxin"/>
    <property type="match status" value="1"/>
</dbReference>
<sequence length="123" mass="14482">MIALAALFAPWSAKNLYFGFSVFAIPILAMIMVSWVRSQKNIQQCQGQLILLKGNKVHWQNARWEMTQPPWFSRYGMMLSLRALEQPKGFHHKPAIRLWVASDSMPPQMWRYLNQLMRQYPDT</sequence>
<dbReference type="Proteomes" id="UP000222366">
    <property type="component" value="Unassembled WGS sequence"/>
</dbReference>
<keyword evidence="3" id="KW-1185">Reference proteome</keyword>
<feature type="transmembrane region" description="Helical" evidence="1">
    <location>
        <begin position="16"/>
        <end position="36"/>
    </location>
</feature>
<comment type="caution">
    <text evidence="2">The sequence shown here is derived from an EMBL/GenBank/DDBJ whole genome shotgun (WGS) entry which is preliminary data.</text>
</comment>
<evidence type="ECO:0000313" key="2">
    <source>
        <dbReference type="EMBL" id="PHM64823.1"/>
    </source>
</evidence>
<accession>A0A2D0KN00</accession>
<proteinExistence type="predicted"/>
<dbReference type="EMBL" id="NJAJ01000023">
    <property type="protein sequence ID" value="PHM64823.1"/>
    <property type="molecule type" value="Genomic_DNA"/>
</dbReference>
<evidence type="ECO:0000313" key="3">
    <source>
        <dbReference type="Proteomes" id="UP000222366"/>
    </source>
</evidence>
<keyword evidence="1" id="KW-1133">Transmembrane helix</keyword>
<organism evidence="2 3">
    <name type="scientific">Xenorhabdus stockiae</name>
    <dbReference type="NCBI Taxonomy" id="351614"/>
    <lineage>
        <taxon>Bacteria</taxon>
        <taxon>Pseudomonadati</taxon>
        <taxon>Pseudomonadota</taxon>
        <taxon>Gammaproteobacteria</taxon>
        <taxon>Enterobacterales</taxon>
        <taxon>Morganellaceae</taxon>
        <taxon>Xenorhabdus</taxon>
    </lineage>
</organism>
<evidence type="ECO:0000256" key="1">
    <source>
        <dbReference type="SAM" id="Phobius"/>
    </source>
</evidence>
<dbReference type="InterPro" id="IPR009883">
    <property type="entry name" value="YgfX"/>
</dbReference>
<keyword evidence="1" id="KW-0812">Transmembrane</keyword>
<reference evidence="2 3" key="1">
    <citation type="journal article" date="2017" name="Nat. Microbiol.">
        <title>Natural product diversity associated with the nematode symbionts Photorhabdus and Xenorhabdus.</title>
        <authorList>
            <person name="Tobias N.J."/>
            <person name="Wolff H."/>
            <person name="Djahanschiri B."/>
            <person name="Grundmann F."/>
            <person name="Kronenwerth M."/>
            <person name="Shi Y.M."/>
            <person name="Simonyi S."/>
            <person name="Grun P."/>
            <person name="Shapiro-Ilan D."/>
            <person name="Pidot S.J."/>
            <person name="Stinear T.P."/>
            <person name="Ebersberger I."/>
            <person name="Bode H.B."/>
        </authorList>
    </citation>
    <scope>NUCLEOTIDE SEQUENCE [LARGE SCALE GENOMIC DNA]</scope>
    <source>
        <strain evidence="2 3">DSM 17904</strain>
    </source>
</reference>